<reference evidence="2" key="1">
    <citation type="submission" date="2025-08" db="UniProtKB">
        <authorList>
            <consortium name="RefSeq"/>
        </authorList>
    </citation>
    <scope>IDENTIFICATION</scope>
</reference>
<organism evidence="2">
    <name type="scientific">Nicotiana tabacum</name>
    <name type="common">Common tobacco</name>
    <dbReference type="NCBI Taxonomy" id="4097"/>
    <lineage>
        <taxon>Eukaryota</taxon>
        <taxon>Viridiplantae</taxon>
        <taxon>Streptophyta</taxon>
        <taxon>Embryophyta</taxon>
        <taxon>Tracheophyta</taxon>
        <taxon>Spermatophyta</taxon>
        <taxon>Magnoliopsida</taxon>
        <taxon>eudicotyledons</taxon>
        <taxon>Gunneridae</taxon>
        <taxon>Pentapetalae</taxon>
        <taxon>asterids</taxon>
        <taxon>lamiids</taxon>
        <taxon>Solanales</taxon>
        <taxon>Solanaceae</taxon>
        <taxon>Nicotianoideae</taxon>
        <taxon>Nicotianeae</taxon>
        <taxon>Nicotiana</taxon>
    </lineage>
</organism>
<dbReference type="PaxDb" id="4097-A0A1S3YVW8"/>
<proteinExistence type="predicted"/>
<dbReference type="KEGG" id="nta:107780260"/>
<evidence type="ECO:0000259" key="1">
    <source>
        <dbReference type="Pfam" id="PF13976"/>
    </source>
</evidence>
<evidence type="ECO:0000313" key="2">
    <source>
        <dbReference type="RefSeq" id="XP_016456278.1"/>
    </source>
</evidence>
<dbReference type="AlphaFoldDB" id="A0A1S3YVW8"/>
<name>A0A1S3YVW8_TOBAC</name>
<protein>
    <submittedName>
        <fullName evidence="2">Uncharacterized mitochondrial protein AtMg00300-like</fullName>
    </submittedName>
</protein>
<sequence>MVLMKGKLNSKLYHLQASIVEGEVVVASRKSDKNQSQLWHLRLSHMSDKGLIVFVEQSEFTGWTRVKFSKKAEHKTRYELNYIHSDL</sequence>
<dbReference type="Pfam" id="PF13976">
    <property type="entry name" value="gag_pre-integrs"/>
    <property type="match status" value="1"/>
</dbReference>
<dbReference type="InterPro" id="IPR025724">
    <property type="entry name" value="GAG-pre-integrase_dom"/>
</dbReference>
<dbReference type="OrthoDB" id="1727805at2759"/>
<accession>A0A1S3YVW8</accession>
<feature type="domain" description="GAG-pre-integrase" evidence="1">
    <location>
        <begin position="11"/>
        <end position="65"/>
    </location>
</feature>
<dbReference type="RefSeq" id="XP_016456278.1">
    <property type="nucleotide sequence ID" value="XM_016600792.1"/>
</dbReference>
<gene>
    <name evidence="2" type="primary">LOC107780260</name>
</gene>